<dbReference type="WBParaSite" id="EgrG_000417500">
    <property type="protein sequence ID" value="EgrG_000417500"/>
    <property type="gene ID" value="EgrG_000417500"/>
</dbReference>
<feature type="chain" id="PRO_5035983508" evidence="2">
    <location>
        <begin position="20"/>
        <end position="464"/>
    </location>
</feature>
<feature type="compositionally biased region" description="Polar residues" evidence="1">
    <location>
        <begin position="313"/>
        <end position="344"/>
    </location>
</feature>
<proteinExistence type="predicted"/>
<evidence type="ECO:0000313" key="4">
    <source>
        <dbReference type="Proteomes" id="UP000492820"/>
    </source>
</evidence>
<evidence type="ECO:0000313" key="3">
    <source>
        <dbReference type="EMBL" id="CDS23849.1"/>
    </source>
</evidence>
<gene>
    <name evidence="5" type="primary">EGR_08624</name>
    <name evidence="3" type="ORF">EgrG_000417500</name>
</gene>
<feature type="compositionally biased region" description="Polar residues" evidence="1">
    <location>
        <begin position="271"/>
        <end position="281"/>
    </location>
</feature>
<protein>
    <submittedName>
        <fullName evidence="3 5">Uncharacterized protein</fullName>
    </submittedName>
</protein>
<name>A0A068X1T0_ECHGR</name>
<feature type="compositionally biased region" description="Low complexity" evidence="1">
    <location>
        <begin position="246"/>
        <end position="270"/>
    </location>
</feature>
<evidence type="ECO:0000256" key="1">
    <source>
        <dbReference type="SAM" id="MobiDB-lite"/>
    </source>
</evidence>
<sequence length="464" mass="48806">MTMKFSLALVLCLLIGSDTFITSGVAHQSTTPTSSSFEATDLSALTSAVERTVGTAEDVEVERGTKSTKLLVEIASEGSTILSTPGSGLESAKASMEASETSQIPDLKELPGIPKSFTNSRALEIGVLHAEADSSTTTEAYTPESAEIGGRVFSSESAEAASKVNLTTQLPELDAGSGSKSTNLSSDSSMASETTSKPVETPTPTVEMKTSIAEGSDESDFTSIPVEASTKLELTTQPLKVNTECKSTSADASSGSSAASKATSKSIEASVSTLESKTSLTEEIGKSDFTSKLAEVPAKFDSTIQEPVVDTESGLTSTDASTGSSMAPETASKPTETLPSTPETKTSEVEESSGSDFTSEAAKVPAIFDSTTFTVSEATSKPGETLVPILEVKISTTEEVEATESLNDRSGLIRNLIIMYVKQLQAQRDADKVREMRDTLIRLVQLCRQYFGNAGEYECIPWLK</sequence>
<reference evidence="5" key="3">
    <citation type="submission" date="2020-10" db="UniProtKB">
        <authorList>
            <consortium name="WormBaseParasite"/>
        </authorList>
    </citation>
    <scope>IDENTIFICATION</scope>
</reference>
<feature type="compositionally biased region" description="Low complexity" evidence="1">
    <location>
        <begin position="185"/>
        <end position="196"/>
    </location>
</feature>
<dbReference type="AlphaFoldDB" id="A0A068X1T0"/>
<reference evidence="3" key="2">
    <citation type="submission" date="2014-06" db="EMBL/GenBank/DDBJ databases">
        <authorList>
            <person name="Aslett M."/>
        </authorList>
    </citation>
    <scope>NUCLEOTIDE SEQUENCE</scope>
</reference>
<dbReference type="EMBL" id="LK028594">
    <property type="protein sequence ID" value="CDS23849.1"/>
    <property type="molecule type" value="Genomic_DNA"/>
</dbReference>
<evidence type="ECO:0000256" key="2">
    <source>
        <dbReference type="SAM" id="SignalP"/>
    </source>
</evidence>
<feature type="signal peptide" evidence="2">
    <location>
        <begin position="1"/>
        <end position="19"/>
    </location>
</feature>
<feature type="region of interest" description="Disordered" evidence="1">
    <location>
        <begin position="307"/>
        <end position="360"/>
    </location>
</feature>
<feature type="region of interest" description="Disordered" evidence="1">
    <location>
        <begin position="168"/>
        <end position="207"/>
    </location>
</feature>
<accession>A0A068X1T0</accession>
<organism evidence="3">
    <name type="scientific">Echinococcus granulosus</name>
    <name type="common">Hydatid tapeworm</name>
    <dbReference type="NCBI Taxonomy" id="6210"/>
    <lineage>
        <taxon>Eukaryota</taxon>
        <taxon>Metazoa</taxon>
        <taxon>Spiralia</taxon>
        <taxon>Lophotrochozoa</taxon>
        <taxon>Platyhelminthes</taxon>
        <taxon>Cestoda</taxon>
        <taxon>Eucestoda</taxon>
        <taxon>Cyclophyllidea</taxon>
        <taxon>Taeniidae</taxon>
        <taxon>Echinococcus</taxon>
        <taxon>Echinococcus granulosus group</taxon>
    </lineage>
</organism>
<dbReference type="OrthoDB" id="10320510at2759"/>
<dbReference type="Proteomes" id="UP000492820">
    <property type="component" value="Unassembled WGS sequence"/>
</dbReference>
<reference evidence="3 4" key="1">
    <citation type="journal article" date="2013" name="Nature">
        <title>The genomes of four tapeworm species reveal adaptations to parasitism.</title>
        <authorList>
            <person name="Tsai I.J."/>
            <person name="Zarowiecki M."/>
            <person name="Holroyd N."/>
            <person name="Garciarrubio A."/>
            <person name="Sanchez-Flores A."/>
            <person name="Brooks K.L."/>
            <person name="Tracey A."/>
            <person name="Bobes R.J."/>
            <person name="Fragoso G."/>
            <person name="Sciutto E."/>
            <person name="Aslett M."/>
            <person name="Beasley H."/>
            <person name="Bennett H.M."/>
            <person name="Cai J."/>
            <person name="Camicia F."/>
            <person name="Clark R."/>
            <person name="Cucher M."/>
            <person name="De Silva N."/>
            <person name="Day T.A."/>
            <person name="Deplazes P."/>
            <person name="Estrada K."/>
            <person name="Fernandez C."/>
            <person name="Holland P.W."/>
            <person name="Hou J."/>
            <person name="Hu S."/>
            <person name="Huckvale T."/>
            <person name="Hung S.S."/>
            <person name="Kamenetzky L."/>
            <person name="Keane J.A."/>
            <person name="Kiss F."/>
            <person name="Koziol U."/>
            <person name="Lambert O."/>
            <person name="Liu K."/>
            <person name="Luo X."/>
            <person name="Luo Y."/>
            <person name="Macchiaroli N."/>
            <person name="Nichol S."/>
            <person name="Paps J."/>
            <person name="Parkinson J."/>
            <person name="Pouchkina-Stantcheva N."/>
            <person name="Riddiford N."/>
            <person name="Rosenzvit M."/>
            <person name="Salinas G."/>
            <person name="Wasmuth J.D."/>
            <person name="Zamanian M."/>
            <person name="Zheng Y."/>
            <person name="Cai X."/>
            <person name="Soberon X."/>
            <person name="Olson P.D."/>
            <person name="Laclette J.P."/>
            <person name="Brehm K."/>
            <person name="Berriman M."/>
            <person name="Garciarrubio A."/>
            <person name="Bobes R.J."/>
            <person name="Fragoso G."/>
            <person name="Sanchez-Flores A."/>
            <person name="Estrada K."/>
            <person name="Cevallos M.A."/>
            <person name="Morett E."/>
            <person name="Gonzalez V."/>
            <person name="Portillo T."/>
            <person name="Ochoa-Leyva A."/>
            <person name="Jose M.V."/>
            <person name="Sciutto E."/>
            <person name="Landa A."/>
            <person name="Jimenez L."/>
            <person name="Valdes V."/>
            <person name="Carrero J.C."/>
            <person name="Larralde C."/>
            <person name="Morales-Montor J."/>
            <person name="Limon-Lason J."/>
            <person name="Soberon X."/>
            <person name="Laclette J.P."/>
        </authorList>
    </citation>
    <scope>NUCLEOTIDE SEQUENCE [LARGE SCALE GENOMIC DNA]</scope>
</reference>
<evidence type="ECO:0000313" key="5">
    <source>
        <dbReference type="WBParaSite" id="EgrG_000417500"/>
    </source>
</evidence>
<keyword evidence="2" id="KW-0732">Signal</keyword>
<feature type="region of interest" description="Disordered" evidence="1">
    <location>
        <begin position="246"/>
        <end position="282"/>
    </location>
</feature>